<dbReference type="EMBL" id="OBDY01000016">
    <property type="protein sequence ID" value="SNY55264.1"/>
    <property type="molecule type" value="Genomic_DNA"/>
</dbReference>
<dbReference type="InterPro" id="IPR023393">
    <property type="entry name" value="START-like_dom_sf"/>
</dbReference>
<dbReference type="Pfam" id="PF08327">
    <property type="entry name" value="AHSA1"/>
    <property type="match status" value="1"/>
</dbReference>
<dbReference type="AlphaFoldDB" id="A0A285J4Q9"/>
<dbReference type="InterPro" id="IPR013538">
    <property type="entry name" value="ASHA1/2-like_C"/>
</dbReference>
<gene>
    <name evidence="3" type="ORF">SAMN05421748_11694</name>
</gene>
<dbReference type="Proteomes" id="UP000219612">
    <property type="component" value="Unassembled WGS sequence"/>
</dbReference>
<reference evidence="3 4" key="1">
    <citation type="submission" date="2017-09" db="EMBL/GenBank/DDBJ databases">
        <authorList>
            <person name="Ehlers B."/>
            <person name="Leendertz F.H."/>
        </authorList>
    </citation>
    <scope>NUCLEOTIDE SEQUENCE [LARGE SCALE GENOMIC DNA]</scope>
    <source>
        <strain evidence="3 4">CGMCC 4.6857</strain>
    </source>
</reference>
<proteinExistence type="inferred from homology"/>
<dbReference type="OrthoDB" id="9803476at2"/>
<comment type="similarity">
    <text evidence="1">Belongs to the AHA1 family.</text>
</comment>
<sequence>MSEEFGAPAGGAELAPGADERWTLVFVREFRQAPVVVWGALTEPEQLDQWAPFVPVRNLGSLGETTLTMVDGATREQTPAVVTRAEAPSVLEYSWGEDLLRWELEETAGGTRLILRHTLSHPGTEAMVAAGWHLCAEVLRRLLDGRPVGVIRGADAMDHGFEELRVAYAKLFGI</sequence>
<protein>
    <submittedName>
        <fullName evidence="3">Uncharacterized conserved protein YndB, AHSA1/START domain</fullName>
    </submittedName>
</protein>
<dbReference type="Gene3D" id="3.30.530.20">
    <property type="match status" value="1"/>
</dbReference>
<evidence type="ECO:0000313" key="4">
    <source>
        <dbReference type="Proteomes" id="UP000219612"/>
    </source>
</evidence>
<name>A0A285J4Q9_9ACTN</name>
<organism evidence="3 4">
    <name type="scientific">Paractinoplanes atraurantiacus</name>
    <dbReference type="NCBI Taxonomy" id="1036182"/>
    <lineage>
        <taxon>Bacteria</taxon>
        <taxon>Bacillati</taxon>
        <taxon>Actinomycetota</taxon>
        <taxon>Actinomycetes</taxon>
        <taxon>Micromonosporales</taxon>
        <taxon>Micromonosporaceae</taxon>
        <taxon>Paractinoplanes</taxon>
    </lineage>
</organism>
<evidence type="ECO:0000256" key="1">
    <source>
        <dbReference type="ARBA" id="ARBA00006817"/>
    </source>
</evidence>
<dbReference type="SUPFAM" id="SSF55961">
    <property type="entry name" value="Bet v1-like"/>
    <property type="match status" value="1"/>
</dbReference>
<accession>A0A285J4Q9</accession>
<dbReference type="RefSeq" id="WP_097324040.1">
    <property type="nucleotide sequence ID" value="NZ_OBDY01000016.1"/>
</dbReference>
<keyword evidence="4" id="KW-1185">Reference proteome</keyword>
<feature type="domain" description="Activator of Hsp90 ATPase homologue 1/2-like C-terminal" evidence="2">
    <location>
        <begin position="36"/>
        <end position="143"/>
    </location>
</feature>
<evidence type="ECO:0000313" key="3">
    <source>
        <dbReference type="EMBL" id="SNY55264.1"/>
    </source>
</evidence>
<evidence type="ECO:0000259" key="2">
    <source>
        <dbReference type="Pfam" id="PF08327"/>
    </source>
</evidence>